<protein>
    <recommendedName>
        <fullName evidence="2">histidine kinase</fullName>
        <ecNumber evidence="2">2.7.13.3</ecNumber>
    </recommendedName>
</protein>
<dbReference type="Gene3D" id="1.10.287.130">
    <property type="match status" value="1"/>
</dbReference>
<dbReference type="OrthoDB" id="9789238at2"/>
<evidence type="ECO:0000259" key="10">
    <source>
        <dbReference type="PROSITE" id="PS50112"/>
    </source>
</evidence>
<dbReference type="SMART" id="SM00091">
    <property type="entry name" value="PAS"/>
    <property type="match status" value="1"/>
</dbReference>
<dbReference type="Gene3D" id="3.30.450.20">
    <property type="entry name" value="PAS domain"/>
    <property type="match status" value="1"/>
</dbReference>
<dbReference type="SUPFAM" id="SSF47384">
    <property type="entry name" value="Homodimeric domain of signal transducing histidine kinase"/>
    <property type="match status" value="1"/>
</dbReference>
<dbReference type="RefSeq" id="WP_160729824.1">
    <property type="nucleotide sequence ID" value="NZ_WTYP01000001.1"/>
</dbReference>
<proteinExistence type="predicted"/>
<dbReference type="InterPro" id="IPR003661">
    <property type="entry name" value="HisK_dim/P_dom"/>
</dbReference>
<evidence type="ECO:0000256" key="7">
    <source>
        <dbReference type="ARBA" id="ARBA00022840"/>
    </source>
</evidence>
<comment type="catalytic activity">
    <reaction evidence="1">
        <text>ATP + protein L-histidine = ADP + protein N-phospho-L-histidine.</text>
        <dbReference type="EC" id="2.7.13.3"/>
    </reaction>
</comment>
<dbReference type="Pfam" id="PF00512">
    <property type="entry name" value="HisKA"/>
    <property type="match status" value="1"/>
</dbReference>
<dbReference type="SUPFAM" id="SSF55874">
    <property type="entry name" value="ATPase domain of HSP90 chaperone/DNA topoisomerase II/histidine kinase"/>
    <property type="match status" value="1"/>
</dbReference>
<evidence type="ECO:0000259" key="9">
    <source>
        <dbReference type="PROSITE" id="PS50109"/>
    </source>
</evidence>
<accession>A0A6I4UYF2</accession>
<evidence type="ECO:0000256" key="4">
    <source>
        <dbReference type="ARBA" id="ARBA00022679"/>
    </source>
</evidence>
<feature type="domain" description="PAS" evidence="10">
    <location>
        <begin position="28"/>
        <end position="94"/>
    </location>
</feature>
<sequence>MAGSLQSSGDAGGIPDARTQISGFVFALLLIDPDLVIVEANHAAEDLLGRSAKRLIGQQVRDILQFADDRIAQRMSHEDAQLVARGLPVSIGEKTRLINLTVSPLPSHPGWRVCTLSDAGQDDMSRSDEASASLAAPAILAHEIKNPLAAIRGAGQLIARKLDEGDKRLTNMIADEVDRIARLIDRMQELGSSKQEPLAPVNLHQSIRSAMATVRAAAKDRAELVEEFDPSLPDVSANKDALEQVLINLLSNAVDACEGAESPEVMVRTRFVSGLAANVMRLGRSVRLPIEVTIYDNGPGLDPDLGDHIFEPFVTSKKNGQGLGLALVKKLVADMGGRISYRRDEARGLTLFRIHLARAD</sequence>
<comment type="caution">
    <text evidence="11">The sequence shown here is derived from an EMBL/GenBank/DDBJ whole genome shotgun (WGS) entry which is preliminary data.</text>
</comment>
<dbReference type="InterPro" id="IPR000014">
    <property type="entry name" value="PAS"/>
</dbReference>
<evidence type="ECO:0000256" key="6">
    <source>
        <dbReference type="ARBA" id="ARBA00022777"/>
    </source>
</evidence>
<name>A0A6I4UYF2_9SPHN</name>
<dbReference type="PRINTS" id="PR00344">
    <property type="entry name" value="BCTRLSENSOR"/>
</dbReference>
<dbReference type="InterPro" id="IPR003594">
    <property type="entry name" value="HATPase_dom"/>
</dbReference>
<evidence type="ECO:0000313" key="11">
    <source>
        <dbReference type="EMBL" id="MXP46608.1"/>
    </source>
</evidence>
<keyword evidence="5" id="KW-0547">Nucleotide-binding</keyword>
<reference evidence="11 12" key="1">
    <citation type="submission" date="2019-12" db="EMBL/GenBank/DDBJ databases">
        <title>Genomic-based taxomic classification of the family Erythrobacteraceae.</title>
        <authorList>
            <person name="Xu L."/>
        </authorList>
    </citation>
    <scope>NUCLEOTIDE SEQUENCE [LARGE SCALE GENOMIC DNA]</scope>
    <source>
        <strain evidence="11 12">SW-109</strain>
    </source>
</reference>
<keyword evidence="6" id="KW-0418">Kinase</keyword>
<dbReference type="InterPro" id="IPR036097">
    <property type="entry name" value="HisK_dim/P_sf"/>
</dbReference>
<dbReference type="EC" id="2.7.13.3" evidence="2"/>
<keyword evidence="8" id="KW-0902">Two-component regulatory system</keyword>
<dbReference type="Proteomes" id="UP000471435">
    <property type="component" value="Unassembled WGS sequence"/>
</dbReference>
<dbReference type="EMBL" id="WTYP01000001">
    <property type="protein sequence ID" value="MXP46608.1"/>
    <property type="molecule type" value="Genomic_DNA"/>
</dbReference>
<dbReference type="InterPro" id="IPR035965">
    <property type="entry name" value="PAS-like_dom_sf"/>
</dbReference>
<organism evidence="11 12">
    <name type="scientific">Pontixanthobacter luteolus</name>
    <dbReference type="NCBI Taxonomy" id="295089"/>
    <lineage>
        <taxon>Bacteria</taxon>
        <taxon>Pseudomonadati</taxon>
        <taxon>Pseudomonadota</taxon>
        <taxon>Alphaproteobacteria</taxon>
        <taxon>Sphingomonadales</taxon>
        <taxon>Erythrobacteraceae</taxon>
        <taxon>Pontixanthobacter</taxon>
    </lineage>
</organism>
<dbReference type="SMART" id="SM00387">
    <property type="entry name" value="HATPase_c"/>
    <property type="match status" value="1"/>
</dbReference>
<dbReference type="GO" id="GO:0000155">
    <property type="term" value="F:phosphorelay sensor kinase activity"/>
    <property type="evidence" value="ECO:0007669"/>
    <property type="project" value="InterPro"/>
</dbReference>
<dbReference type="SUPFAM" id="SSF55785">
    <property type="entry name" value="PYP-like sensor domain (PAS domain)"/>
    <property type="match status" value="1"/>
</dbReference>
<dbReference type="Gene3D" id="3.30.565.10">
    <property type="entry name" value="Histidine kinase-like ATPase, C-terminal domain"/>
    <property type="match status" value="1"/>
</dbReference>
<dbReference type="InterPro" id="IPR013656">
    <property type="entry name" value="PAS_4"/>
</dbReference>
<keyword evidence="7" id="KW-0067">ATP-binding</keyword>
<dbReference type="CDD" id="cd00130">
    <property type="entry name" value="PAS"/>
    <property type="match status" value="1"/>
</dbReference>
<evidence type="ECO:0000256" key="8">
    <source>
        <dbReference type="ARBA" id="ARBA00023012"/>
    </source>
</evidence>
<dbReference type="SMART" id="SM00388">
    <property type="entry name" value="HisKA"/>
    <property type="match status" value="1"/>
</dbReference>
<evidence type="ECO:0000313" key="12">
    <source>
        <dbReference type="Proteomes" id="UP000471435"/>
    </source>
</evidence>
<dbReference type="CDD" id="cd00082">
    <property type="entry name" value="HisKA"/>
    <property type="match status" value="1"/>
</dbReference>
<evidence type="ECO:0000256" key="3">
    <source>
        <dbReference type="ARBA" id="ARBA00022553"/>
    </source>
</evidence>
<dbReference type="GO" id="GO:0005524">
    <property type="term" value="F:ATP binding"/>
    <property type="evidence" value="ECO:0007669"/>
    <property type="project" value="UniProtKB-KW"/>
</dbReference>
<feature type="domain" description="Histidine kinase" evidence="9">
    <location>
        <begin position="139"/>
        <end position="360"/>
    </location>
</feature>
<dbReference type="InterPro" id="IPR036890">
    <property type="entry name" value="HATPase_C_sf"/>
</dbReference>
<dbReference type="PROSITE" id="PS50109">
    <property type="entry name" value="HIS_KIN"/>
    <property type="match status" value="1"/>
</dbReference>
<dbReference type="Pfam" id="PF02518">
    <property type="entry name" value="HATPase_c"/>
    <property type="match status" value="1"/>
</dbReference>
<dbReference type="PROSITE" id="PS50112">
    <property type="entry name" value="PAS"/>
    <property type="match status" value="1"/>
</dbReference>
<evidence type="ECO:0000256" key="2">
    <source>
        <dbReference type="ARBA" id="ARBA00012438"/>
    </source>
</evidence>
<dbReference type="InterPro" id="IPR004358">
    <property type="entry name" value="Sig_transdc_His_kin-like_C"/>
</dbReference>
<gene>
    <name evidence="11" type="ORF">GRI43_04255</name>
</gene>
<dbReference type="PANTHER" id="PTHR43065">
    <property type="entry name" value="SENSOR HISTIDINE KINASE"/>
    <property type="match status" value="1"/>
</dbReference>
<evidence type="ECO:0000256" key="1">
    <source>
        <dbReference type="ARBA" id="ARBA00000085"/>
    </source>
</evidence>
<keyword evidence="3" id="KW-0597">Phosphoprotein</keyword>
<dbReference type="InterPro" id="IPR005467">
    <property type="entry name" value="His_kinase_dom"/>
</dbReference>
<keyword evidence="4" id="KW-0808">Transferase</keyword>
<dbReference type="Pfam" id="PF08448">
    <property type="entry name" value="PAS_4"/>
    <property type="match status" value="1"/>
</dbReference>
<dbReference type="AlphaFoldDB" id="A0A6I4UYF2"/>
<evidence type="ECO:0000256" key="5">
    <source>
        <dbReference type="ARBA" id="ARBA00022741"/>
    </source>
</evidence>
<dbReference type="PANTHER" id="PTHR43065:SF10">
    <property type="entry name" value="PEROXIDE STRESS-ACTIVATED HISTIDINE KINASE MAK3"/>
    <property type="match status" value="1"/>
</dbReference>
<keyword evidence="12" id="KW-1185">Reference proteome</keyword>